<evidence type="ECO:0000313" key="3">
    <source>
        <dbReference type="EMBL" id="CDP29174.1"/>
    </source>
</evidence>
<dbReference type="OrthoDB" id="540004at2759"/>
<reference evidence="2" key="2">
    <citation type="submission" date="2008-07" db="EMBL/GenBank/DDBJ databases">
        <authorList>
            <person name="Genoscope - CEA"/>
        </authorList>
    </citation>
    <scope>NUCLEOTIDE SEQUENCE</scope>
    <source>
        <strain evidence="2">S mat+</strain>
    </source>
</reference>
<dbReference type="AlphaFoldDB" id="B2AF81"/>
<reference evidence="2 4" key="1">
    <citation type="journal article" date="2008" name="Genome Biol.">
        <title>The genome sequence of the model ascomycete fungus Podospora anserina.</title>
        <authorList>
            <person name="Espagne E."/>
            <person name="Lespinet O."/>
            <person name="Malagnac F."/>
            <person name="Da Silva C."/>
            <person name="Jaillon O."/>
            <person name="Porcel B.M."/>
            <person name="Couloux A."/>
            <person name="Aury J.-M."/>
            <person name="Segurens B."/>
            <person name="Poulain J."/>
            <person name="Anthouard V."/>
            <person name="Grossetete S."/>
            <person name="Khalili H."/>
            <person name="Coppin E."/>
            <person name="Dequard-Chablat M."/>
            <person name="Picard M."/>
            <person name="Contamine V."/>
            <person name="Arnaise S."/>
            <person name="Bourdais A."/>
            <person name="Berteaux-Lecellier V."/>
            <person name="Gautheret D."/>
            <person name="de Vries R.P."/>
            <person name="Battaglia E."/>
            <person name="Coutinho P.M."/>
            <person name="Danchin E.G.J."/>
            <person name="Henrissat B."/>
            <person name="El Khoury R."/>
            <person name="Sainsard-Chanet A."/>
            <person name="Boivin A."/>
            <person name="Pinan-Lucarre B."/>
            <person name="Sellem C.H."/>
            <person name="Debuchy R."/>
            <person name="Wincker P."/>
            <person name="Weissenbach J."/>
            <person name="Silar P."/>
        </authorList>
    </citation>
    <scope>NUCLEOTIDE SEQUENCE [LARGE SCALE GENOMIC DNA]</scope>
    <source>
        <strain evidence="4">S / ATCC MYA-4624 / DSM 980 / FGSC 10383</strain>
        <strain evidence="2">S mat+</strain>
    </source>
</reference>
<feature type="chain" id="PRO_5007638653" evidence="1">
    <location>
        <begin position="24"/>
        <end position="57"/>
    </location>
</feature>
<dbReference type="KEGG" id="pan:PODANSg1338"/>
<reference evidence="3" key="4">
    <citation type="submission" date="2015-04" db="EMBL/GenBank/DDBJ databases">
        <title>Maintaining two mating types: Structure of the mating type locus and its role in heterokaryosis in Podospora anserina.</title>
        <authorList>
            <person name="Grognet P."/>
            <person name="Bidard F."/>
            <person name="Kuchly C."/>
            <person name="Chan Ho Tong L."/>
            <person name="Coppin E."/>
            <person name="Ait Benkhali J."/>
            <person name="Couloux A."/>
            <person name="Wincker P."/>
            <person name="Debuchy R."/>
            <person name="Silar P."/>
        </authorList>
    </citation>
    <scope>NUCLEOTIDE SEQUENCE</scope>
</reference>
<sequence length="57" mass="6381">MIRTRLASFSGFILIAIPTAVRGVRLDVPRVEDFIRRWNVAATVIGDYVYIDGGEIT</sequence>
<evidence type="ECO:0000256" key="1">
    <source>
        <dbReference type="SAM" id="SignalP"/>
    </source>
</evidence>
<gene>
    <name evidence="2" type="ORF">PODANS_5_270</name>
</gene>
<dbReference type="VEuPathDB" id="FungiDB:PODANS_5_270"/>
<feature type="signal peptide" evidence="1">
    <location>
        <begin position="1"/>
        <end position="23"/>
    </location>
</feature>
<dbReference type="HOGENOM" id="CLU_2997472_0_0_1"/>
<evidence type="ECO:0000313" key="4">
    <source>
        <dbReference type="Proteomes" id="UP000001197"/>
    </source>
</evidence>
<dbReference type="GeneID" id="6188306"/>
<organism evidence="2">
    <name type="scientific">Podospora anserina (strain S / ATCC MYA-4624 / DSM 980 / FGSC 10383)</name>
    <name type="common">Pleurage anserina</name>
    <dbReference type="NCBI Taxonomy" id="515849"/>
    <lineage>
        <taxon>Eukaryota</taxon>
        <taxon>Fungi</taxon>
        <taxon>Dikarya</taxon>
        <taxon>Ascomycota</taxon>
        <taxon>Pezizomycotina</taxon>
        <taxon>Sordariomycetes</taxon>
        <taxon>Sordariomycetidae</taxon>
        <taxon>Sordariales</taxon>
        <taxon>Podosporaceae</taxon>
        <taxon>Podospora</taxon>
        <taxon>Podospora anserina</taxon>
    </lineage>
</organism>
<dbReference type="RefSeq" id="XP_001904320.1">
    <property type="nucleotide sequence ID" value="XM_001904285.1"/>
</dbReference>
<keyword evidence="1" id="KW-0732">Signal</keyword>
<dbReference type="EMBL" id="CU633457">
    <property type="protein sequence ID" value="CAP62098.1"/>
    <property type="molecule type" value="Genomic_DNA"/>
</dbReference>
<evidence type="ECO:0000313" key="2">
    <source>
        <dbReference type="EMBL" id="CAP62098.1"/>
    </source>
</evidence>
<name>B2AF81_PODAN</name>
<dbReference type="Proteomes" id="UP000001197">
    <property type="component" value="Chromosome 5"/>
</dbReference>
<protein>
    <submittedName>
        <fullName evidence="2">Podospora anserina S mat+ genomic DNA chromosome 5, supercontig 1</fullName>
    </submittedName>
</protein>
<dbReference type="EMBL" id="FO904940">
    <property type="protein sequence ID" value="CDP29174.1"/>
    <property type="molecule type" value="Genomic_DNA"/>
</dbReference>
<reference evidence="4" key="3">
    <citation type="journal article" date="2014" name="Genetics">
        <title>Maintaining two mating types: Structure of the mating type locus and its role in heterokaryosis in Podospora anserina.</title>
        <authorList>
            <person name="Grognet P."/>
            <person name="Bidard F."/>
            <person name="Kuchly C."/>
            <person name="Tong L.C.H."/>
            <person name="Coppin E."/>
            <person name="Benkhali J.A."/>
            <person name="Couloux A."/>
            <person name="Wincker P."/>
            <person name="Debuchy R."/>
            <person name="Silar P."/>
        </authorList>
    </citation>
    <scope>GENOME REANNOTATION</scope>
    <source>
        <strain evidence="4">S / ATCC MYA-4624 / DSM 980 / FGSC 10383</strain>
    </source>
</reference>
<accession>B2AF81</accession>
<keyword evidence="4" id="KW-1185">Reference proteome</keyword>
<proteinExistence type="predicted"/>